<gene>
    <name evidence="2" type="ORF">BE15_23815</name>
</gene>
<evidence type="ECO:0000313" key="3">
    <source>
        <dbReference type="Proteomes" id="UP000075260"/>
    </source>
</evidence>
<evidence type="ECO:0000256" key="1">
    <source>
        <dbReference type="SAM" id="MobiDB-lite"/>
    </source>
</evidence>
<dbReference type="AlphaFoldDB" id="A0A150QPD5"/>
<sequence length="78" mass="8147">MGFEPKVPLPAREPPNEGAHRKPGLDPDLDPAHARAAAADPGGPDLAARSPGAREPVEPPPRHEPPAIEETIASPERA</sequence>
<proteinExistence type="predicted"/>
<feature type="compositionally biased region" description="Basic and acidic residues" evidence="1">
    <location>
        <begin position="14"/>
        <end position="33"/>
    </location>
</feature>
<dbReference type="EMBL" id="JEMA01000444">
    <property type="protein sequence ID" value="KYF69843.1"/>
    <property type="molecule type" value="Genomic_DNA"/>
</dbReference>
<protein>
    <submittedName>
        <fullName evidence="2">Uncharacterized protein</fullName>
    </submittedName>
</protein>
<dbReference type="Proteomes" id="UP000075260">
    <property type="component" value="Unassembled WGS sequence"/>
</dbReference>
<feature type="region of interest" description="Disordered" evidence="1">
    <location>
        <begin position="1"/>
        <end position="78"/>
    </location>
</feature>
<comment type="caution">
    <text evidence="2">The sequence shown here is derived from an EMBL/GenBank/DDBJ whole genome shotgun (WGS) entry which is preliminary data.</text>
</comment>
<evidence type="ECO:0000313" key="2">
    <source>
        <dbReference type="EMBL" id="KYF69843.1"/>
    </source>
</evidence>
<reference evidence="2 3" key="1">
    <citation type="submission" date="2014-02" db="EMBL/GenBank/DDBJ databases">
        <title>The small core and large imbalanced accessory genome model reveals a collaborative survival strategy of Sorangium cellulosum strains in nature.</title>
        <authorList>
            <person name="Han K."/>
            <person name="Peng R."/>
            <person name="Blom J."/>
            <person name="Li Y.-Z."/>
        </authorList>
    </citation>
    <scope>NUCLEOTIDE SEQUENCE [LARGE SCALE GENOMIC DNA]</scope>
    <source>
        <strain evidence="2 3">So0008-312</strain>
    </source>
</reference>
<name>A0A150QPD5_SORCE</name>
<feature type="compositionally biased region" description="Basic and acidic residues" evidence="1">
    <location>
        <begin position="55"/>
        <end position="66"/>
    </location>
</feature>
<organism evidence="2 3">
    <name type="scientific">Sorangium cellulosum</name>
    <name type="common">Polyangium cellulosum</name>
    <dbReference type="NCBI Taxonomy" id="56"/>
    <lineage>
        <taxon>Bacteria</taxon>
        <taxon>Pseudomonadati</taxon>
        <taxon>Myxococcota</taxon>
        <taxon>Polyangia</taxon>
        <taxon>Polyangiales</taxon>
        <taxon>Polyangiaceae</taxon>
        <taxon>Sorangium</taxon>
    </lineage>
</organism>
<feature type="compositionally biased region" description="Low complexity" evidence="1">
    <location>
        <begin position="34"/>
        <end position="49"/>
    </location>
</feature>
<accession>A0A150QPD5</accession>